<evidence type="ECO:0000256" key="7">
    <source>
        <dbReference type="PROSITE-ProRule" id="PRU01091"/>
    </source>
</evidence>
<feature type="modified residue" description="4-aspartylphosphate" evidence="6">
    <location>
        <position position="51"/>
    </location>
</feature>
<keyword evidence="2" id="KW-0902">Two-component regulatory system</keyword>
<evidence type="ECO:0000256" key="2">
    <source>
        <dbReference type="ARBA" id="ARBA00023012"/>
    </source>
</evidence>
<evidence type="ECO:0000256" key="1">
    <source>
        <dbReference type="ARBA" id="ARBA00022553"/>
    </source>
</evidence>
<reference evidence="10" key="1">
    <citation type="submission" date="2020-07" db="EMBL/GenBank/DDBJ databases">
        <title>Severe corrosion of carbon steel in oil field produced water can be linked to methanogenic archaea containing a special type of NiFe hydrogenase.</title>
        <authorList>
            <person name="Lahme S."/>
            <person name="Mand J."/>
            <person name="Longwell J."/>
            <person name="Smith R."/>
            <person name="Enning D."/>
        </authorList>
    </citation>
    <scope>NUCLEOTIDE SEQUENCE</scope>
    <source>
        <strain evidence="10">MIC098Bin6</strain>
    </source>
</reference>
<dbReference type="GO" id="GO:0000156">
    <property type="term" value="F:phosphorelay response regulator activity"/>
    <property type="evidence" value="ECO:0007669"/>
    <property type="project" value="TreeGrafter"/>
</dbReference>
<dbReference type="FunFam" id="3.40.50.2300:FF:000001">
    <property type="entry name" value="DNA-binding response regulator PhoB"/>
    <property type="match status" value="1"/>
</dbReference>
<evidence type="ECO:0000259" key="8">
    <source>
        <dbReference type="PROSITE" id="PS50110"/>
    </source>
</evidence>
<dbReference type="Gene3D" id="6.10.250.690">
    <property type="match status" value="1"/>
</dbReference>
<dbReference type="PROSITE" id="PS50110">
    <property type="entry name" value="RESPONSE_REGULATORY"/>
    <property type="match status" value="1"/>
</dbReference>
<comment type="caution">
    <text evidence="10">The sequence shown here is derived from an EMBL/GenBank/DDBJ whole genome shotgun (WGS) entry which is preliminary data.</text>
</comment>
<dbReference type="SMART" id="SM00862">
    <property type="entry name" value="Trans_reg_C"/>
    <property type="match status" value="1"/>
</dbReference>
<dbReference type="CDD" id="cd19935">
    <property type="entry name" value="REC_OmpR_CusR-like"/>
    <property type="match status" value="1"/>
</dbReference>
<dbReference type="Pfam" id="PF00486">
    <property type="entry name" value="Trans_reg_C"/>
    <property type="match status" value="1"/>
</dbReference>
<evidence type="ECO:0000256" key="5">
    <source>
        <dbReference type="ARBA" id="ARBA00023163"/>
    </source>
</evidence>
<feature type="domain" description="Response regulatory" evidence="8">
    <location>
        <begin position="2"/>
        <end position="116"/>
    </location>
</feature>
<feature type="domain" description="OmpR/PhoB-type" evidence="9">
    <location>
        <begin position="124"/>
        <end position="222"/>
    </location>
</feature>
<dbReference type="GO" id="GO:0006355">
    <property type="term" value="P:regulation of DNA-templated transcription"/>
    <property type="evidence" value="ECO:0007669"/>
    <property type="project" value="InterPro"/>
</dbReference>
<dbReference type="InterPro" id="IPR001789">
    <property type="entry name" value="Sig_transdc_resp-reg_receiver"/>
</dbReference>
<dbReference type="GO" id="GO:0005829">
    <property type="term" value="C:cytosol"/>
    <property type="evidence" value="ECO:0007669"/>
    <property type="project" value="TreeGrafter"/>
</dbReference>
<organism evidence="10 11">
    <name type="scientific">Desulfotignum balticum</name>
    <dbReference type="NCBI Taxonomy" id="115781"/>
    <lineage>
        <taxon>Bacteria</taxon>
        <taxon>Pseudomonadati</taxon>
        <taxon>Thermodesulfobacteriota</taxon>
        <taxon>Desulfobacteria</taxon>
        <taxon>Desulfobacterales</taxon>
        <taxon>Desulfobacteraceae</taxon>
        <taxon>Desulfotignum</taxon>
    </lineage>
</organism>
<proteinExistence type="predicted"/>
<dbReference type="FunFam" id="1.10.10.10:FF:000005">
    <property type="entry name" value="Two-component system response regulator"/>
    <property type="match status" value="1"/>
</dbReference>
<dbReference type="PANTHER" id="PTHR48111:SF22">
    <property type="entry name" value="REGULATOR OF RPOS"/>
    <property type="match status" value="1"/>
</dbReference>
<keyword evidence="5" id="KW-0804">Transcription</keyword>
<keyword evidence="4 7" id="KW-0238">DNA-binding</keyword>
<dbReference type="InterPro" id="IPR039420">
    <property type="entry name" value="WalR-like"/>
</dbReference>
<protein>
    <submittedName>
        <fullName evidence="10">Response regulator transcription factor</fullName>
    </submittedName>
</protein>
<dbReference type="PANTHER" id="PTHR48111">
    <property type="entry name" value="REGULATOR OF RPOS"/>
    <property type="match status" value="1"/>
</dbReference>
<dbReference type="GO" id="GO:0000976">
    <property type="term" value="F:transcription cis-regulatory region binding"/>
    <property type="evidence" value="ECO:0007669"/>
    <property type="project" value="TreeGrafter"/>
</dbReference>
<dbReference type="Gene3D" id="1.10.10.10">
    <property type="entry name" value="Winged helix-like DNA-binding domain superfamily/Winged helix DNA-binding domain"/>
    <property type="match status" value="1"/>
</dbReference>
<evidence type="ECO:0000259" key="9">
    <source>
        <dbReference type="PROSITE" id="PS51755"/>
    </source>
</evidence>
<evidence type="ECO:0000256" key="6">
    <source>
        <dbReference type="PROSITE-ProRule" id="PRU00169"/>
    </source>
</evidence>
<dbReference type="Proteomes" id="UP000706172">
    <property type="component" value="Unassembled WGS sequence"/>
</dbReference>
<evidence type="ECO:0000313" key="11">
    <source>
        <dbReference type="Proteomes" id="UP000706172"/>
    </source>
</evidence>
<evidence type="ECO:0000256" key="3">
    <source>
        <dbReference type="ARBA" id="ARBA00023015"/>
    </source>
</evidence>
<name>A0A931CUH2_9BACT</name>
<dbReference type="PROSITE" id="PS51755">
    <property type="entry name" value="OMPR_PHOB"/>
    <property type="match status" value="1"/>
</dbReference>
<dbReference type="InterPro" id="IPR036388">
    <property type="entry name" value="WH-like_DNA-bd_sf"/>
</dbReference>
<feature type="DNA-binding region" description="OmpR/PhoB-type" evidence="7">
    <location>
        <begin position="124"/>
        <end position="222"/>
    </location>
</feature>
<dbReference type="AlphaFoldDB" id="A0A931CUH2"/>
<dbReference type="Gene3D" id="3.40.50.2300">
    <property type="match status" value="1"/>
</dbReference>
<dbReference type="EMBL" id="JACCQK010000154">
    <property type="protein sequence ID" value="MBG0778946.1"/>
    <property type="molecule type" value="Genomic_DNA"/>
</dbReference>
<accession>A0A931CUH2</accession>
<dbReference type="InterPro" id="IPR011006">
    <property type="entry name" value="CheY-like_superfamily"/>
</dbReference>
<gene>
    <name evidence="10" type="ORF">H0S81_03365</name>
</gene>
<keyword evidence="1 6" id="KW-0597">Phosphoprotein</keyword>
<dbReference type="InterPro" id="IPR001867">
    <property type="entry name" value="OmpR/PhoB-type_DNA-bd"/>
</dbReference>
<evidence type="ECO:0000313" key="10">
    <source>
        <dbReference type="EMBL" id="MBG0778946.1"/>
    </source>
</evidence>
<dbReference type="GO" id="GO:0032993">
    <property type="term" value="C:protein-DNA complex"/>
    <property type="evidence" value="ECO:0007669"/>
    <property type="project" value="TreeGrafter"/>
</dbReference>
<dbReference type="Pfam" id="PF00072">
    <property type="entry name" value="Response_reg"/>
    <property type="match status" value="1"/>
</dbReference>
<dbReference type="SUPFAM" id="SSF52172">
    <property type="entry name" value="CheY-like"/>
    <property type="match status" value="1"/>
</dbReference>
<dbReference type="CDD" id="cd00383">
    <property type="entry name" value="trans_reg_C"/>
    <property type="match status" value="1"/>
</dbReference>
<evidence type="ECO:0000256" key="4">
    <source>
        <dbReference type="ARBA" id="ARBA00023125"/>
    </source>
</evidence>
<dbReference type="SMART" id="SM00448">
    <property type="entry name" value="REC"/>
    <property type="match status" value="1"/>
</dbReference>
<sequence>MRILLIEDDQRLAKFMEKGLTEEQYSVDMVHDGMDGVLWATTYEYDLIVLDIMLPKKDGITVCKEIRNKGVESQVIMLTARDSVDDKIKGLDAGADDYLAKPFSFDELLARIRALLRRMQKNKLPVLQVADLILDPVSHTVTRQGREIILTGKEYALLEYLMRNRDKVVTETNIIEHVWNTQIESHTNVINVYIHYLRNKIEKGFDTKLIHTIRSVGYILKDGSDD</sequence>
<keyword evidence="3" id="KW-0805">Transcription regulation</keyword>